<gene>
    <name evidence="1" type="ORF">LZC94_00630</name>
</gene>
<dbReference type="Proteomes" id="UP001370348">
    <property type="component" value="Chromosome"/>
</dbReference>
<dbReference type="RefSeq" id="WP_394825418.1">
    <property type="nucleotide sequence ID" value="NZ_CP089984.1"/>
</dbReference>
<evidence type="ECO:0000313" key="1">
    <source>
        <dbReference type="EMBL" id="WXB15784.1"/>
    </source>
</evidence>
<sequence>MPSRNLRQWKFVFVGLLSFALVALLERAARADITVTKARIGCLDIQLDGNLTGLVAQACNHRTECSYKAPTEEQYRRAGVRAATRSFCTQGMEIIYSCGNQGDAKRVQVPGDAWNQPPARLACDGMTVATNIERVSNLSDESCDARWPSSDYFLAPAEMLDWTPLAADTFPVLNHPPPPATRDMYHTTSSRPGSPASTIGSNEGRLIDYLRKLAARRDATTALCEAAKAYAGNSAGGIAGNRPTGENFGNAMAELAVTGRNAFATFRSANPTLDSMKRACAGVPDAHLNRALDRAYAVANVLRVRSTHATPTAVRRFLGWLGVSGEDDKPYRPVNVPTAPFPQFDVSVDVRGLAGSLGAIQTRYMIAHARPPLFRQGPSLAKGGAREVFGDLEPAIAPDAHVLIFIHGMDSRAEEALKLTKAMHALAREPGGKNWTVIAFDMPSSGYAESIDHDLFGNAGDVTCHRTPMLDFLESYVVKLVDAIDAQVGGQLKPRIRAVVGGSLGGNMSLRLGRRAALGTQPAAPWLRNIVPWSPASIWSPMTNRSGVLAGCDAGWDAKNDFAVGWPRGMAEKPESPNDRRNLFYGVFDFAPPGDRPQAQHWWRDDWSCKSAVTTASRVERQETYDALFRRYRWRLAAEQLAFSHRQNRGPDATRPSLADPLFLYNGTRTLLLAGELDAGARLGYWANETAPRMTNTPGLFRFLARTGHSLHDERPAWLAREIVSFLNGDPNPPR</sequence>
<protein>
    <submittedName>
        <fullName evidence="1">Alpha/beta hydrolase</fullName>
    </submittedName>
</protein>
<dbReference type="GO" id="GO:0016787">
    <property type="term" value="F:hydrolase activity"/>
    <property type="evidence" value="ECO:0007669"/>
    <property type="project" value="UniProtKB-KW"/>
</dbReference>
<keyword evidence="2" id="KW-1185">Reference proteome</keyword>
<name>A0ABZ2LXY2_9BACT</name>
<dbReference type="InterPro" id="IPR029058">
    <property type="entry name" value="AB_hydrolase_fold"/>
</dbReference>
<evidence type="ECO:0000313" key="2">
    <source>
        <dbReference type="Proteomes" id="UP001370348"/>
    </source>
</evidence>
<dbReference type="EMBL" id="CP089984">
    <property type="protein sequence ID" value="WXB15784.1"/>
    <property type="molecule type" value="Genomic_DNA"/>
</dbReference>
<dbReference type="Gene3D" id="3.40.50.1820">
    <property type="entry name" value="alpha/beta hydrolase"/>
    <property type="match status" value="1"/>
</dbReference>
<reference evidence="1 2" key="1">
    <citation type="submission" date="2021-12" db="EMBL/GenBank/DDBJ databases">
        <title>Discovery of the Pendulisporaceae a myxobacterial family with distinct sporulation behavior and unique specialized metabolism.</title>
        <authorList>
            <person name="Garcia R."/>
            <person name="Popoff A."/>
            <person name="Bader C.D."/>
            <person name="Loehr J."/>
            <person name="Walesch S."/>
            <person name="Walt C."/>
            <person name="Boldt J."/>
            <person name="Bunk B."/>
            <person name="Haeckl F.J.F.P.J."/>
            <person name="Gunesch A.P."/>
            <person name="Birkelbach J."/>
            <person name="Nuebel U."/>
            <person name="Pietschmann T."/>
            <person name="Bach T."/>
            <person name="Mueller R."/>
        </authorList>
    </citation>
    <scope>NUCLEOTIDE SEQUENCE [LARGE SCALE GENOMIC DNA]</scope>
    <source>
        <strain evidence="1 2">MSr11954</strain>
    </source>
</reference>
<keyword evidence="1" id="KW-0378">Hydrolase</keyword>
<accession>A0ABZ2LXY2</accession>
<dbReference type="SUPFAM" id="SSF53474">
    <property type="entry name" value="alpha/beta-Hydrolases"/>
    <property type="match status" value="1"/>
</dbReference>
<organism evidence="1 2">
    <name type="scientific">Pendulispora albinea</name>
    <dbReference type="NCBI Taxonomy" id="2741071"/>
    <lineage>
        <taxon>Bacteria</taxon>
        <taxon>Pseudomonadati</taxon>
        <taxon>Myxococcota</taxon>
        <taxon>Myxococcia</taxon>
        <taxon>Myxococcales</taxon>
        <taxon>Sorangiineae</taxon>
        <taxon>Pendulisporaceae</taxon>
        <taxon>Pendulispora</taxon>
    </lineage>
</organism>
<proteinExistence type="predicted"/>